<keyword evidence="2" id="KW-1185">Reference proteome</keyword>
<evidence type="ECO:0000313" key="2">
    <source>
        <dbReference type="Proteomes" id="UP000271162"/>
    </source>
</evidence>
<accession>A0A0N4Y853</accession>
<sequence length="110" mass="11951">MPSSPESSIDVPARNIPGQPPVKALVIGSAAMLSPCPSQPTSAVAVSEYDLNKMSATDLIRCITERVSDPVVRSMLRALYDKIPKELLDCVEAEKRSRRIVMWGVGIVRS</sequence>
<dbReference type="Proteomes" id="UP000271162">
    <property type="component" value="Unassembled WGS sequence"/>
</dbReference>
<evidence type="ECO:0000313" key="3">
    <source>
        <dbReference type="WBParaSite" id="NBR_0001237801-mRNA-1"/>
    </source>
</evidence>
<organism evidence="3">
    <name type="scientific">Nippostrongylus brasiliensis</name>
    <name type="common">Rat hookworm</name>
    <dbReference type="NCBI Taxonomy" id="27835"/>
    <lineage>
        <taxon>Eukaryota</taxon>
        <taxon>Metazoa</taxon>
        <taxon>Ecdysozoa</taxon>
        <taxon>Nematoda</taxon>
        <taxon>Chromadorea</taxon>
        <taxon>Rhabditida</taxon>
        <taxon>Rhabditina</taxon>
        <taxon>Rhabditomorpha</taxon>
        <taxon>Strongyloidea</taxon>
        <taxon>Heligmosomidae</taxon>
        <taxon>Nippostrongylus</taxon>
    </lineage>
</organism>
<dbReference type="EMBL" id="UYSL01020740">
    <property type="protein sequence ID" value="VDL75968.1"/>
    <property type="molecule type" value="Genomic_DNA"/>
</dbReference>
<proteinExistence type="predicted"/>
<reference evidence="1 2" key="2">
    <citation type="submission" date="2018-11" db="EMBL/GenBank/DDBJ databases">
        <authorList>
            <consortium name="Pathogen Informatics"/>
        </authorList>
    </citation>
    <scope>NUCLEOTIDE SEQUENCE [LARGE SCALE GENOMIC DNA]</scope>
</reference>
<reference evidence="3" key="1">
    <citation type="submission" date="2017-02" db="UniProtKB">
        <authorList>
            <consortium name="WormBaseParasite"/>
        </authorList>
    </citation>
    <scope>IDENTIFICATION</scope>
</reference>
<protein>
    <submittedName>
        <fullName evidence="3">Annexin</fullName>
    </submittedName>
</protein>
<gene>
    <name evidence="1" type="ORF">NBR_LOCUS12379</name>
</gene>
<name>A0A0N4Y853_NIPBR</name>
<dbReference type="AlphaFoldDB" id="A0A0N4Y853"/>
<evidence type="ECO:0000313" key="1">
    <source>
        <dbReference type="EMBL" id="VDL75968.1"/>
    </source>
</evidence>
<dbReference type="WBParaSite" id="NBR_0001237801-mRNA-1">
    <property type="protein sequence ID" value="NBR_0001237801-mRNA-1"/>
    <property type="gene ID" value="NBR_0001237801"/>
</dbReference>